<dbReference type="EMBL" id="WMEQ01000003">
    <property type="protein sequence ID" value="MYL33255.1"/>
    <property type="molecule type" value="Genomic_DNA"/>
</dbReference>
<protein>
    <submittedName>
        <fullName evidence="1">Uncharacterized protein</fullName>
    </submittedName>
</protein>
<name>A0A6I4ZSP1_9BACI</name>
<dbReference type="Proteomes" id="UP000468638">
    <property type="component" value="Unassembled WGS sequence"/>
</dbReference>
<gene>
    <name evidence="1" type="ORF">GLW05_06530</name>
</gene>
<organism evidence="1 2">
    <name type="scientific">Pontibacillus yanchengensis</name>
    <dbReference type="NCBI Taxonomy" id="462910"/>
    <lineage>
        <taxon>Bacteria</taxon>
        <taxon>Bacillati</taxon>
        <taxon>Bacillota</taxon>
        <taxon>Bacilli</taxon>
        <taxon>Bacillales</taxon>
        <taxon>Bacillaceae</taxon>
        <taxon>Pontibacillus</taxon>
    </lineage>
</organism>
<accession>A0A6I4ZSP1</accession>
<sequence>MNLPVIKITTGNGQNINFISADLMLDIVWTNVYYELDIRGSKNGNILLDNIKNNNNKVIVEVDLEDNNIIKIYPEIKSDPKVNSSGLSMILHGTHKIETLENNGKLKFDEYY</sequence>
<proteinExistence type="predicted"/>
<dbReference type="AlphaFoldDB" id="A0A6I4ZSP1"/>
<dbReference type="RefSeq" id="WP_160909370.1">
    <property type="nucleotide sequence ID" value="NZ_WMEQ01000003.1"/>
</dbReference>
<evidence type="ECO:0000313" key="2">
    <source>
        <dbReference type="Proteomes" id="UP000468638"/>
    </source>
</evidence>
<evidence type="ECO:0000313" key="1">
    <source>
        <dbReference type="EMBL" id="MYL33255.1"/>
    </source>
</evidence>
<reference evidence="1 2" key="1">
    <citation type="submission" date="2019-11" db="EMBL/GenBank/DDBJ databases">
        <title>Genome sequences of 17 halophilic strains isolated from different environments.</title>
        <authorList>
            <person name="Furrow R.E."/>
        </authorList>
    </citation>
    <scope>NUCLEOTIDE SEQUENCE [LARGE SCALE GENOMIC DNA]</scope>
    <source>
        <strain evidence="1 2">22514_16_FS</strain>
    </source>
</reference>
<comment type="caution">
    <text evidence="1">The sequence shown here is derived from an EMBL/GenBank/DDBJ whole genome shotgun (WGS) entry which is preliminary data.</text>
</comment>